<dbReference type="Proteomes" id="UP000054859">
    <property type="component" value="Unassembled WGS sequence"/>
</dbReference>
<evidence type="ECO:0000313" key="4">
    <source>
        <dbReference type="EMBL" id="VEH85434.1"/>
    </source>
</evidence>
<sequence length="365" mass="40817">MNKLKKGILILLLSLLIIGGLVWYEFLGKRAQLPVFAKDISNSSPISILAKGLDIPWALDFLPDNKIIFTERAGEIKLIDISENNKVLKIATLPDVSAVSEAGLLGVAVHPNFEKNHFIYLYYTYNKRGDYLNKVVRFELLNLKIVNPKIIIDGIPGASIHDGGRLRFGPDGYLYITTGDANKAYLAQDLNSLAGKILRITDKGGIPNDNPFAGSPVYSYGHRNPQGIAWDNQHQLWATEHGPSKHDEINLIKPGQNYGWPIIKGKEKKEGMESPFLESGDETWAPSGADIHNDILYFGGLRGRTLYSFNLKTKELKEYFNSQFGRLREVKFSKKGSLYLTTSNRDGRGLPENDDDMILIIKGLK</sequence>
<dbReference type="PATRIC" id="fig|45056.6.peg.1620"/>
<reference evidence="3 5" key="1">
    <citation type="submission" date="2015-11" db="EMBL/GenBank/DDBJ databases">
        <title>Identification of large and diverse effector repertoires of 38 Legionella species.</title>
        <authorList>
            <person name="Burstein D."/>
            <person name="Amaro F."/>
            <person name="Zusman T."/>
            <person name="Lifshitz Z."/>
            <person name="Cohen O."/>
            <person name="Gilbert J.A."/>
            <person name="Pupko T."/>
            <person name="Shuman H.A."/>
            <person name="Segal G."/>
        </authorList>
    </citation>
    <scope>NUCLEOTIDE SEQUENCE [LARGE SCALE GENOMIC DNA]</scope>
    <source>
        <strain evidence="3 5">1762-AUS-E</strain>
    </source>
</reference>
<keyword evidence="1" id="KW-1133">Transmembrane helix</keyword>
<dbReference type="SUPFAM" id="SSF50952">
    <property type="entry name" value="Soluble quinoprotein glucose dehydrogenase"/>
    <property type="match status" value="1"/>
</dbReference>
<dbReference type="Proteomes" id="UP000281170">
    <property type="component" value="Plasmid 13"/>
</dbReference>
<name>A0A0W0R1U3_9GAMM</name>
<dbReference type="Gene3D" id="2.120.10.30">
    <property type="entry name" value="TolB, C-terminal domain"/>
    <property type="match status" value="1"/>
</dbReference>
<dbReference type="STRING" id="45056.Lade_1570"/>
<geneLocation type="plasmid" evidence="4 6">
    <name>13</name>
</geneLocation>
<feature type="transmembrane region" description="Helical" evidence="1">
    <location>
        <begin position="7"/>
        <end position="24"/>
    </location>
</feature>
<dbReference type="RefSeq" id="WP_058462650.1">
    <property type="nucleotide sequence ID" value="NZ_CAAAHS010000009.1"/>
</dbReference>
<dbReference type="PANTHER" id="PTHR19328">
    <property type="entry name" value="HEDGEHOG-INTERACTING PROTEIN"/>
    <property type="match status" value="1"/>
</dbReference>
<dbReference type="EMBL" id="LR134422">
    <property type="protein sequence ID" value="VEH85434.1"/>
    <property type="molecule type" value="Genomic_DNA"/>
</dbReference>
<keyword evidence="4" id="KW-0560">Oxidoreductase</keyword>
<protein>
    <submittedName>
        <fullName evidence="3">L-sorbosone dehydrogenase</fullName>
        <ecNumber evidence="4">1.1.5.-</ecNumber>
    </submittedName>
</protein>
<proteinExistence type="predicted"/>
<keyword evidence="4" id="KW-0614">Plasmid</keyword>
<dbReference type="GO" id="GO:0016491">
    <property type="term" value="F:oxidoreductase activity"/>
    <property type="evidence" value="ECO:0007669"/>
    <property type="project" value="UniProtKB-KW"/>
</dbReference>
<evidence type="ECO:0000259" key="2">
    <source>
        <dbReference type="Pfam" id="PF07995"/>
    </source>
</evidence>
<evidence type="ECO:0000313" key="5">
    <source>
        <dbReference type="Proteomes" id="UP000054859"/>
    </source>
</evidence>
<gene>
    <name evidence="4" type="primary">yliI</name>
    <name evidence="3" type="ORF">Lade_1570</name>
    <name evidence="4" type="ORF">NCTC12735_01064</name>
</gene>
<dbReference type="InterPro" id="IPR011041">
    <property type="entry name" value="Quinoprot_gluc/sorb_DH_b-prop"/>
</dbReference>
<dbReference type="InterPro" id="IPR012938">
    <property type="entry name" value="Glc/Sorbosone_DH"/>
</dbReference>
<feature type="domain" description="Glucose/Sorbosone dehydrogenase" evidence="2">
    <location>
        <begin position="53"/>
        <end position="348"/>
    </location>
</feature>
<dbReference type="KEGG" id="ladl:NCTC12735_01064"/>
<keyword evidence="1" id="KW-0472">Membrane</keyword>
<organism evidence="3 5">
    <name type="scientific">Legionella adelaidensis</name>
    <dbReference type="NCBI Taxonomy" id="45056"/>
    <lineage>
        <taxon>Bacteria</taxon>
        <taxon>Pseudomonadati</taxon>
        <taxon>Pseudomonadota</taxon>
        <taxon>Gammaproteobacteria</taxon>
        <taxon>Legionellales</taxon>
        <taxon>Legionellaceae</taxon>
        <taxon>Legionella</taxon>
    </lineage>
</organism>
<evidence type="ECO:0000313" key="3">
    <source>
        <dbReference type="EMBL" id="KTC65047.1"/>
    </source>
</evidence>
<evidence type="ECO:0000256" key="1">
    <source>
        <dbReference type="SAM" id="Phobius"/>
    </source>
</evidence>
<evidence type="ECO:0000313" key="6">
    <source>
        <dbReference type="Proteomes" id="UP000281170"/>
    </source>
</evidence>
<accession>A0A0W0R1U3</accession>
<dbReference type="EMBL" id="LNKA01000010">
    <property type="protein sequence ID" value="KTC65047.1"/>
    <property type="molecule type" value="Genomic_DNA"/>
</dbReference>
<dbReference type="InterPro" id="IPR011042">
    <property type="entry name" value="6-blade_b-propeller_TolB-like"/>
</dbReference>
<dbReference type="OrthoDB" id="9770043at2"/>
<dbReference type="PANTHER" id="PTHR19328:SF13">
    <property type="entry name" value="HIPL1 PROTEIN"/>
    <property type="match status" value="1"/>
</dbReference>
<dbReference type="EC" id="1.1.5.-" evidence="4"/>
<reference evidence="4 6" key="2">
    <citation type="submission" date="2018-12" db="EMBL/GenBank/DDBJ databases">
        <authorList>
            <consortium name="Pathogen Informatics"/>
        </authorList>
    </citation>
    <scope>NUCLEOTIDE SEQUENCE [LARGE SCALE GENOMIC DNA]</scope>
    <source>
        <strain evidence="4 6">NCTC12735</strain>
        <plasmid evidence="6">13</plasmid>
    </source>
</reference>
<keyword evidence="1" id="KW-0812">Transmembrane</keyword>
<dbReference type="AlphaFoldDB" id="A0A0W0R1U3"/>
<dbReference type="Pfam" id="PF07995">
    <property type="entry name" value="GSDH"/>
    <property type="match status" value="1"/>
</dbReference>
<keyword evidence="5" id="KW-1185">Reference proteome</keyword>